<comment type="subcellular location">
    <subcellularLocation>
        <location evidence="1">Cell membrane</location>
        <topology evidence="1">Multi-pass membrane protein</topology>
    </subcellularLocation>
</comment>
<keyword evidence="6" id="KW-0808">Transferase</keyword>
<dbReference type="Pfam" id="PF13347">
    <property type="entry name" value="MFS_2"/>
    <property type="match status" value="1"/>
</dbReference>
<feature type="domain" description="PTS EIIA type-1" evidence="9">
    <location>
        <begin position="506"/>
        <end position="610"/>
    </location>
</feature>
<protein>
    <submittedName>
        <fullName evidence="10">Sugar transport protein</fullName>
    </submittedName>
</protein>
<proteinExistence type="inferred from homology"/>
<dbReference type="Proteomes" id="UP000223370">
    <property type="component" value="Unassembled WGS sequence"/>
</dbReference>
<dbReference type="NCBIfam" id="TIGR00792">
    <property type="entry name" value="gph"/>
    <property type="match status" value="1"/>
</dbReference>
<dbReference type="InterPro" id="IPR036259">
    <property type="entry name" value="MFS_trans_sf"/>
</dbReference>
<feature type="transmembrane region" description="Helical" evidence="8">
    <location>
        <begin position="120"/>
        <end position="139"/>
    </location>
</feature>
<dbReference type="PROSITE" id="PS51093">
    <property type="entry name" value="PTS_EIIA_TYPE_1"/>
    <property type="match status" value="1"/>
</dbReference>
<feature type="transmembrane region" description="Helical" evidence="8">
    <location>
        <begin position="341"/>
        <end position="364"/>
    </location>
</feature>
<keyword evidence="4" id="KW-0597">Phosphoprotein</keyword>
<dbReference type="GO" id="GO:0015293">
    <property type="term" value="F:symporter activity"/>
    <property type="evidence" value="ECO:0007669"/>
    <property type="project" value="UniProtKB-KW"/>
</dbReference>
<dbReference type="GO" id="GO:0016740">
    <property type="term" value="F:transferase activity"/>
    <property type="evidence" value="ECO:0007669"/>
    <property type="project" value="UniProtKB-KW"/>
</dbReference>
<sequence>MQEKKESVLTSRLSYAFGAFGHDMFYATLSTYFIMFVTSHLFDKSSGGMNAKMISYITLIIFILRFVELAIDPFIGNTIDNTTTRWGNFKPWIVGGGFISAVIIALLFTNMGGLNTSNPYLYLIVFAVLYITMDIFYSFKDVGFWSMIPALSFDSREREKTATFARVGSNIGANIVGVMVMPIVLMFSQVSNNGQGDNRGWFAFAAVVASISFLSAVVVGLGTKEKNSELRKNKEKTTFRGVLKVLTRNDQLMWLSLTYGLYTAGMQITNALELYYFTYILGDASKFSILASINAIIGVFAVIAFPPMAKKFSRRNVFFISIAVMIIALVLFLVAGSSLPMVIAAAVLFYIPQPLIFLVVLMIITDSVEYGQLKFGHRDESLTLSVRPLLDKMGGAISNGVVGLTAVWAGMTAGASASDITAHGHMVFKLMMFGFPAALILIGTFIFFRKVTLDEKEHAEIVEELEKTWGKTLGEDVDFIDANGDVSYTYPAPIDGEIEPLSAVADENFASGKMGQGFAIKPTDGRIYAPFSGTVKVTFPTRHAIGLVSDQGIATLIHIGIGTVNMRGTGFIQYVEQDQKVEKGDLLIEFWQPAIKKAGYDDTVIVVVTDKQTQVELQTQSGKVEHGDEVAKVKSVKSVNQGA</sequence>
<evidence type="ECO:0000256" key="5">
    <source>
        <dbReference type="ARBA" id="ARBA00022597"/>
    </source>
</evidence>
<dbReference type="GO" id="GO:0005886">
    <property type="term" value="C:plasma membrane"/>
    <property type="evidence" value="ECO:0007669"/>
    <property type="project" value="UniProtKB-SubCell"/>
</dbReference>
<feature type="transmembrane region" description="Helical" evidence="8">
    <location>
        <begin position="396"/>
        <end position="415"/>
    </location>
</feature>
<dbReference type="InterPro" id="IPR001927">
    <property type="entry name" value="Na/Gal_symport"/>
</dbReference>
<comment type="caution">
    <text evidence="10">The sequence shown here is derived from an EMBL/GenBank/DDBJ whole genome shotgun (WGS) entry which is preliminary data.</text>
</comment>
<evidence type="ECO:0000313" key="10">
    <source>
        <dbReference type="EMBL" id="GAX08490.1"/>
    </source>
</evidence>
<comment type="similarity">
    <text evidence="2">In the N-terminal section; belongs to the sodium:galactoside symporter (TC 2.A.2) family.</text>
</comment>
<keyword evidence="3" id="KW-0813">Transport</keyword>
<evidence type="ECO:0000256" key="2">
    <source>
        <dbReference type="ARBA" id="ARBA00007724"/>
    </source>
</evidence>
<feature type="transmembrane region" description="Helical" evidence="8">
    <location>
        <begin position="317"/>
        <end position="335"/>
    </location>
</feature>
<dbReference type="OrthoDB" id="9764596at2"/>
<dbReference type="GO" id="GO:0009401">
    <property type="term" value="P:phosphoenolpyruvate-dependent sugar phosphotransferase system"/>
    <property type="evidence" value="ECO:0007669"/>
    <property type="project" value="InterPro"/>
</dbReference>
<dbReference type="AlphaFoldDB" id="A0A1Z5J313"/>
<feature type="transmembrane region" description="Helical" evidence="8">
    <location>
        <begin position="171"/>
        <end position="188"/>
    </location>
</feature>
<feature type="transmembrane region" description="Helical" evidence="8">
    <location>
        <begin position="200"/>
        <end position="222"/>
    </location>
</feature>
<dbReference type="GO" id="GO:0006814">
    <property type="term" value="P:sodium ion transport"/>
    <property type="evidence" value="ECO:0007669"/>
    <property type="project" value="InterPro"/>
</dbReference>
<evidence type="ECO:0000256" key="3">
    <source>
        <dbReference type="ARBA" id="ARBA00022448"/>
    </source>
</evidence>
<keyword evidence="8" id="KW-1133">Transmembrane helix</keyword>
<dbReference type="RefSeq" id="WP_098825280.1">
    <property type="nucleotide sequence ID" value="NZ_BCMJ01000006.1"/>
</dbReference>
<keyword evidence="5 10" id="KW-0762">Sugar transport</keyword>
<keyword evidence="8" id="KW-0472">Membrane</keyword>
<feature type="transmembrane region" description="Helical" evidence="8">
    <location>
        <begin position="427"/>
        <end position="448"/>
    </location>
</feature>
<feature type="transmembrane region" description="Helical" evidence="8">
    <location>
        <begin position="91"/>
        <end position="108"/>
    </location>
</feature>
<dbReference type="PANTHER" id="PTHR11328:SF36">
    <property type="entry name" value="MELIBIOSE PERMEASE"/>
    <property type="match status" value="1"/>
</dbReference>
<keyword evidence="11" id="KW-1185">Reference proteome</keyword>
<dbReference type="SUPFAM" id="SSF51261">
    <property type="entry name" value="Duplicated hybrid motif"/>
    <property type="match status" value="1"/>
</dbReference>
<name>A0A1Z5J313_9LACO</name>
<dbReference type="InterPro" id="IPR001127">
    <property type="entry name" value="PTS_EIIA_1_perm"/>
</dbReference>
<feature type="transmembrane region" description="Helical" evidence="8">
    <location>
        <begin position="287"/>
        <end position="305"/>
    </location>
</feature>
<evidence type="ECO:0000256" key="1">
    <source>
        <dbReference type="ARBA" id="ARBA00004651"/>
    </source>
</evidence>
<evidence type="ECO:0000256" key="7">
    <source>
        <dbReference type="ARBA" id="ARBA00022847"/>
    </source>
</evidence>
<gene>
    <name evidence="10" type="ORF">IWT5_01645</name>
</gene>
<dbReference type="CDD" id="cd17332">
    <property type="entry name" value="MFS_MelB_like"/>
    <property type="match status" value="1"/>
</dbReference>
<reference evidence="10 11" key="1">
    <citation type="submission" date="2015-11" db="EMBL/GenBank/DDBJ databases">
        <title>Draft genome sequences of new species of the genus Lactobacillus isolated from orchardgrass silage.</title>
        <authorList>
            <person name="Tohno M."/>
            <person name="Tanizawa Y."/>
            <person name="Arita M."/>
        </authorList>
    </citation>
    <scope>NUCLEOTIDE SEQUENCE [LARGE SCALE GENOMIC DNA]</scope>
    <source>
        <strain evidence="10 11">IWT5</strain>
    </source>
</reference>
<evidence type="ECO:0000256" key="6">
    <source>
        <dbReference type="ARBA" id="ARBA00022679"/>
    </source>
</evidence>
<evidence type="ECO:0000313" key="11">
    <source>
        <dbReference type="Proteomes" id="UP000223370"/>
    </source>
</evidence>
<dbReference type="SUPFAM" id="SSF103473">
    <property type="entry name" value="MFS general substrate transporter"/>
    <property type="match status" value="1"/>
</dbReference>
<dbReference type="Gene3D" id="2.70.70.10">
    <property type="entry name" value="Glucose Permease (Domain IIA)"/>
    <property type="match status" value="1"/>
</dbReference>
<feature type="transmembrane region" description="Helical" evidence="8">
    <location>
        <begin position="54"/>
        <end position="71"/>
    </location>
</feature>
<feature type="transmembrane region" description="Helical" evidence="8">
    <location>
        <begin position="24"/>
        <end position="42"/>
    </location>
</feature>
<evidence type="ECO:0000256" key="4">
    <source>
        <dbReference type="ARBA" id="ARBA00022553"/>
    </source>
</evidence>
<dbReference type="Gene3D" id="1.20.1250.20">
    <property type="entry name" value="MFS general substrate transporter like domains"/>
    <property type="match status" value="2"/>
</dbReference>
<dbReference type="InterPro" id="IPR011055">
    <property type="entry name" value="Dup_hybrid_motif"/>
</dbReference>
<keyword evidence="7" id="KW-0769">Symport</keyword>
<dbReference type="CDD" id="cd00210">
    <property type="entry name" value="PTS_IIA_glc"/>
    <property type="match status" value="1"/>
</dbReference>
<dbReference type="NCBIfam" id="TIGR00830">
    <property type="entry name" value="PTBA"/>
    <property type="match status" value="1"/>
</dbReference>
<dbReference type="FunFam" id="2.70.70.10:FF:000001">
    <property type="entry name" value="PTS system glucose-specific IIA component"/>
    <property type="match status" value="1"/>
</dbReference>
<keyword evidence="8" id="KW-0812">Transmembrane</keyword>
<accession>A0A1Z5J313</accession>
<organism evidence="10 11">
    <name type="scientific">Secundilactobacillus silagincola</name>
    <dbReference type="NCBI Taxonomy" id="1714681"/>
    <lineage>
        <taxon>Bacteria</taxon>
        <taxon>Bacillati</taxon>
        <taxon>Bacillota</taxon>
        <taxon>Bacilli</taxon>
        <taxon>Lactobacillales</taxon>
        <taxon>Lactobacillaceae</taxon>
        <taxon>Secundilactobacillus</taxon>
    </lineage>
</organism>
<dbReference type="InterPro" id="IPR039672">
    <property type="entry name" value="MFS_2"/>
</dbReference>
<dbReference type="Pfam" id="PF00358">
    <property type="entry name" value="PTS_EIIA_1"/>
    <property type="match status" value="1"/>
</dbReference>
<dbReference type="EMBL" id="BCMJ01000006">
    <property type="protein sequence ID" value="GAX08490.1"/>
    <property type="molecule type" value="Genomic_DNA"/>
</dbReference>
<evidence type="ECO:0000256" key="8">
    <source>
        <dbReference type="SAM" id="Phobius"/>
    </source>
</evidence>
<evidence type="ECO:0000259" key="9">
    <source>
        <dbReference type="PROSITE" id="PS51093"/>
    </source>
</evidence>
<dbReference type="PANTHER" id="PTHR11328">
    <property type="entry name" value="MAJOR FACILITATOR SUPERFAMILY DOMAIN-CONTAINING PROTEIN"/>
    <property type="match status" value="1"/>
</dbReference>